<dbReference type="AlphaFoldDB" id="A0A0T6AY03"/>
<dbReference type="InterPro" id="IPR036322">
    <property type="entry name" value="WD40_repeat_dom_sf"/>
</dbReference>
<feature type="repeat" description="WD" evidence="1">
    <location>
        <begin position="51"/>
        <end position="81"/>
    </location>
</feature>
<keyword evidence="1" id="KW-0853">WD repeat</keyword>
<dbReference type="SUPFAM" id="SSF50978">
    <property type="entry name" value="WD40 repeat-like"/>
    <property type="match status" value="1"/>
</dbReference>
<comment type="caution">
    <text evidence="3">The sequence shown here is derived from an EMBL/GenBank/DDBJ whole genome shotgun (WGS) entry which is preliminary data.</text>
</comment>
<dbReference type="Gene3D" id="2.130.10.10">
    <property type="entry name" value="YVTN repeat-like/Quinoprotein amine dehydrogenase"/>
    <property type="match status" value="2"/>
</dbReference>
<dbReference type="PANTHER" id="PTHR22844:SF387">
    <property type="entry name" value="F3I6.5 PROTEIN"/>
    <property type="match status" value="1"/>
</dbReference>
<dbReference type="InterPro" id="IPR015943">
    <property type="entry name" value="WD40/YVTN_repeat-like_dom_sf"/>
</dbReference>
<evidence type="ECO:0000313" key="4">
    <source>
        <dbReference type="Proteomes" id="UP000051574"/>
    </source>
</evidence>
<dbReference type="InterPro" id="IPR056454">
    <property type="entry name" value="Beta-prop_IP5PC_F"/>
</dbReference>
<reference evidence="3 4" key="1">
    <citation type="submission" date="2015-09" db="EMBL/GenBank/DDBJ databases">
        <title>Draft genome of the scarab beetle Oryctes borbonicus.</title>
        <authorList>
            <person name="Meyer J.M."/>
            <person name="Markov G.V."/>
            <person name="Baskaran P."/>
            <person name="Herrmann M."/>
            <person name="Sommer R.J."/>
            <person name="Roedelsperger C."/>
        </authorList>
    </citation>
    <scope>NUCLEOTIDE SEQUENCE [LARGE SCALE GENOMIC DNA]</scope>
    <source>
        <strain evidence="3">OB123</strain>
        <tissue evidence="3">Whole animal</tissue>
    </source>
</reference>
<name>A0A0T6AY03_9SCAR</name>
<keyword evidence="4" id="KW-1185">Reference proteome</keyword>
<feature type="domain" description="IP5PC-F beta-propeller" evidence="2">
    <location>
        <begin position="21"/>
        <end position="118"/>
    </location>
</feature>
<dbReference type="Proteomes" id="UP000051574">
    <property type="component" value="Unassembled WGS sequence"/>
</dbReference>
<dbReference type="Pfam" id="PF00400">
    <property type="entry name" value="WD40"/>
    <property type="match status" value="1"/>
</dbReference>
<evidence type="ECO:0000313" key="3">
    <source>
        <dbReference type="EMBL" id="KRT80063.1"/>
    </source>
</evidence>
<dbReference type="SMART" id="SM00320">
    <property type="entry name" value="WD40"/>
    <property type="match status" value="3"/>
</dbReference>
<dbReference type="EMBL" id="LJIG01022535">
    <property type="protein sequence ID" value="KRT80063.1"/>
    <property type="molecule type" value="Genomic_DNA"/>
</dbReference>
<dbReference type="Pfam" id="PF23754">
    <property type="entry name" value="Beta-prop_IP5PC_F"/>
    <property type="match status" value="1"/>
</dbReference>
<dbReference type="PANTHER" id="PTHR22844">
    <property type="entry name" value="F-BOX AND WD40 DOMAIN PROTEIN"/>
    <property type="match status" value="1"/>
</dbReference>
<proteinExistence type="predicted"/>
<evidence type="ECO:0000259" key="2">
    <source>
        <dbReference type="Pfam" id="PF23754"/>
    </source>
</evidence>
<accession>A0A0T6AY03</accession>
<dbReference type="InterPro" id="IPR001680">
    <property type="entry name" value="WD40_rpt"/>
</dbReference>
<sequence length="286" mass="31799">MPVQVKARSNSGDQHSADVNTLVYNNGKLYSGADDGKIIIWDKDLNKLREIQAHPTTVYCIAFGNSTLYSCSNDGAVLSWDPDTLELRLKILQVENEMYRLAFSDGVLYSSDDQGNVRSHKDNVVKGLYALLEPLREVIVQNKCIYTVRDLDLVLTEIKGEKTFEIRATFSGRAPMCLIEDKLCFSSRSGKDIIIHEKLTPYKNVCEVKNAHDMVINALTGSSSNGDTFLFSGAWDKLVKRWKIENGACNLVDFCDTGEVINVMTNGDQGTVYIGCGDGSLARLDY</sequence>
<dbReference type="PROSITE" id="PS50082">
    <property type="entry name" value="WD_REPEATS_2"/>
    <property type="match status" value="2"/>
</dbReference>
<dbReference type="OrthoDB" id="6262491at2759"/>
<evidence type="ECO:0000256" key="1">
    <source>
        <dbReference type="PROSITE-ProRule" id="PRU00221"/>
    </source>
</evidence>
<gene>
    <name evidence="3" type="ORF">AMK59_7491</name>
</gene>
<protein>
    <submittedName>
        <fullName evidence="3">WD40 domain-containing protein</fullName>
    </submittedName>
</protein>
<dbReference type="InterPro" id="IPR045182">
    <property type="entry name" value="JINGUBANG-like"/>
</dbReference>
<feature type="repeat" description="WD" evidence="1">
    <location>
        <begin position="12"/>
        <end position="42"/>
    </location>
</feature>
<organism evidence="3 4">
    <name type="scientific">Oryctes borbonicus</name>
    <dbReference type="NCBI Taxonomy" id="1629725"/>
    <lineage>
        <taxon>Eukaryota</taxon>
        <taxon>Metazoa</taxon>
        <taxon>Ecdysozoa</taxon>
        <taxon>Arthropoda</taxon>
        <taxon>Hexapoda</taxon>
        <taxon>Insecta</taxon>
        <taxon>Pterygota</taxon>
        <taxon>Neoptera</taxon>
        <taxon>Endopterygota</taxon>
        <taxon>Coleoptera</taxon>
        <taxon>Polyphaga</taxon>
        <taxon>Scarabaeiformia</taxon>
        <taxon>Scarabaeidae</taxon>
        <taxon>Dynastinae</taxon>
        <taxon>Oryctes</taxon>
    </lineage>
</organism>